<comment type="subcellular location">
    <subcellularLocation>
        <location evidence="1">Secreted</location>
    </subcellularLocation>
</comment>
<sequence>MRFAVALLALVSTALAQSSDSASASRSSASASRSEASASRSSAISSGIAAGSSILSGAAASASAALQPCALNCIVAAAGATECNVPTNFTCACTNADFQAMANSCLTLECKPDELGVAMGLQAQQCAALSLSATARPTATAPFTPSNPAMDISGSPSASNSASGNTGAAVSLLGACCFFVLSFNPFSRFVVVLAPSLP</sequence>
<evidence type="ECO:0000256" key="4">
    <source>
        <dbReference type="ARBA" id="ARBA00023157"/>
    </source>
</evidence>
<feature type="chain" id="PRO_5043642698" evidence="5">
    <location>
        <begin position="17"/>
        <end position="198"/>
    </location>
</feature>
<evidence type="ECO:0000313" key="8">
    <source>
        <dbReference type="Proteomes" id="UP001362999"/>
    </source>
</evidence>
<keyword evidence="4" id="KW-1015">Disulfide bond</keyword>
<evidence type="ECO:0000259" key="6">
    <source>
        <dbReference type="PROSITE" id="PS52012"/>
    </source>
</evidence>
<gene>
    <name evidence="7" type="ORF">R3P38DRAFT_189327</name>
</gene>
<keyword evidence="8" id="KW-1185">Reference proteome</keyword>
<evidence type="ECO:0000313" key="7">
    <source>
        <dbReference type="EMBL" id="KAK7045186.1"/>
    </source>
</evidence>
<name>A0AAW0CZF9_9AGAR</name>
<dbReference type="EMBL" id="JAWWNJ010000011">
    <property type="protein sequence ID" value="KAK7045186.1"/>
    <property type="molecule type" value="Genomic_DNA"/>
</dbReference>
<feature type="domain" description="CFEM" evidence="6">
    <location>
        <begin position="41"/>
        <end position="159"/>
    </location>
</feature>
<keyword evidence="2" id="KW-0964">Secreted</keyword>
<evidence type="ECO:0000256" key="5">
    <source>
        <dbReference type="SAM" id="SignalP"/>
    </source>
</evidence>
<organism evidence="7 8">
    <name type="scientific">Favolaschia claudopus</name>
    <dbReference type="NCBI Taxonomy" id="2862362"/>
    <lineage>
        <taxon>Eukaryota</taxon>
        <taxon>Fungi</taxon>
        <taxon>Dikarya</taxon>
        <taxon>Basidiomycota</taxon>
        <taxon>Agaricomycotina</taxon>
        <taxon>Agaricomycetes</taxon>
        <taxon>Agaricomycetidae</taxon>
        <taxon>Agaricales</taxon>
        <taxon>Marasmiineae</taxon>
        <taxon>Mycenaceae</taxon>
        <taxon>Favolaschia</taxon>
    </lineage>
</organism>
<proteinExistence type="predicted"/>
<dbReference type="GO" id="GO:0005576">
    <property type="term" value="C:extracellular region"/>
    <property type="evidence" value="ECO:0007669"/>
    <property type="project" value="UniProtKB-SubCell"/>
</dbReference>
<evidence type="ECO:0000256" key="1">
    <source>
        <dbReference type="ARBA" id="ARBA00004613"/>
    </source>
</evidence>
<dbReference type="AlphaFoldDB" id="A0AAW0CZF9"/>
<dbReference type="InterPro" id="IPR008427">
    <property type="entry name" value="Extracellular_membr_CFEM_dom"/>
</dbReference>
<evidence type="ECO:0000256" key="2">
    <source>
        <dbReference type="ARBA" id="ARBA00022525"/>
    </source>
</evidence>
<evidence type="ECO:0000256" key="3">
    <source>
        <dbReference type="ARBA" id="ARBA00022729"/>
    </source>
</evidence>
<protein>
    <submittedName>
        <fullName evidence="7">CFEM domain-containing protein</fullName>
    </submittedName>
</protein>
<keyword evidence="3 5" id="KW-0732">Signal</keyword>
<reference evidence="7 8" key="1">
    <citation type="journal article" date="2024" name="J Genomics">
        <title>Draft genome sequencing and assembly of Favolaschia claudopus CIRM-BRFM 2984 isolated from oak limbs.</title>
        <authorList>
            <person name="Navarro D."/>
            <person name="Drula E."/>
            <person name="Chaduli D."/>
            <person name="Cazenave R."/>
            <person name="Ahrendt S."/>
            <person name="Wang J."/>
            <person name="Lipzen A."/>
            <person name="Daum C."/>
            <person name="Barry K."/>
            <person name="Grigoriev I.V."/>
            <person name="Favel A."/>
            <person name="Rosso M.N."/>
            <person name="Martin F."/>
        </authorList>
    </citation>
    <scope>NUCLEOTIDE SEQUENCE [LARGE SCALE GENOMIC DNA]</scope>
    <source>
        <strain evidence="7 8">CIRM-BRFM 2984</strain>
    </source>
</reference>
<feature type="signal peptide" evidence="5">
    <location>
        <begin position="1"/>
        <end position="16"/>
    </location>
</feature>
<dbReference type="Pfam" id="PF05730">
    <property type="entry name" value="CFEM"/>
    <property type="match status" value="1"/>
</dbReference>
<accession>A0AAW0CZF9</accession>
<comment type="caution">
    <text evidence="7">The sequence shown here is derived from an EMBL/GenBank/DDBJ whole genome shotgun (WGS) entry which is preliminary data.</text>
</comment>
<dbReference type="PROSITE" id="PS52012">
    <property type="entry name" value="CFEM"/>
    <property type="match status" value="1"/>
</dbReference>
<dbReference type="Proteomes" id="UP001362999">
    <property type="component" value="Unassembled WGS sequence"/>
</dbReference>